<dbReference type="InterPro" id="IPR012902">
    <property type="entry name" value="N_methyl_site"/>
</dbReference>
<dbReference type="NCBIfam" id="TIGR01708">
    <property type="entry name" value="typeII_sec_gspH"/>
    <property type="match status" value="1"/>
</dbReference>
<evidence type="ECO:0000256" key="2">
    <source>
        <dbReference type="ARBA" id="ARBA00021549"/>
    </source>
</evidence>
<evidence type="ECO:0000259" key="11">
    <source>
        <dbReference type="Pfam" id="PF12019"/>
    </source>
</evidence>
<dbReference type="Pfam" id="PF07963">
    <property type="entry name" value="N_methyl"/>
    <property type="match status" value="1"/>
</dbReference>
<keyword evidence="5" id="KW-0997">Cell inner membrane</keyword>
<proteinExistence type="inferred from homology"/>
<name>Q5FYU7_AQUAC</name>
<dbReference type="InterPro" id="IPR045584">
    <property type="entry name" value="Pilin-like"/>
</dbReference>
<dbReference type="GO" id="GO:0015627">
    <property type="term" value="C:type II protein secretion system complex"/>
    <property type="evidence" value="ECO:0007669"/>
    <property type="project" value="InterPro"/>
</dbReference>
<evidence type="ECO:0000313" key="12">
    <source>
        <dbReference type="EMBL" id="AAW67549.1"/>
    </source>
</evidence>
<evidence type="ECO:0000256" key="3">
    <source>
        <dbReference type="ARBA" id="ARBA00022475"/>
    </source>
</evidence>
<dbReference type="GO" id="GO:0015628">
    <property type="term" value="P:protein secretion by the type II secretion system"/>
    <property type="evidence" value="ECO:0007669"/>
    <property type="project" value="InterPro"/>
</dbReference>
<dbReference type="Pfam" id="PF12019">
    <property type="entry name" value="GspH"/>
    <property type="match status" value="1"/>
</dbReference>
<keyword evidence="3" id="KW-1003">Cell membrane</keyword>
<evidence type="ECO:0000256" key="6">
    <source>
        <dbReference type="ARBA" id="ARBA00022692"/>
    </source>
</evidence>
<evidence type="ECO:0000256" key="4">
    <source>
        <dbReference type="ARBA" id="ARBA00022481"/>
    </source>
</evidence>
<reference evidence="12" key="1">
    <citation type="submission" date="2005-01" db="EMBL/GenBank/DDBJ databases">
        <title>Isolation of transposon mutants from Pseudomonas alcaligenes and characterization of genes involved in solubizing organic phosphate.</title>
        <authorList>
            <person name="Lv J."/>
            <person name="Chen S."/>
        </authorList>
    </citation>
    <scope>NUCLEOTIDE SEQUENCE</scope>
    <source>
        <strain evidence="12">S2</strain>
    </source>
</reference>
<evidence type="ECO:0000256" key="5">
    <source>
        <dbReference type="ARBA" id="ARBA00022519"/>
    </source>
</evidence>
<keyword evidence="7" id="KW-1133">Transmembrane helix</keyword>
<evidence type="ECO:0000256" key="10">
    <source>
        <dbReference type="ARBA" id="ARBA00030775"/>
    </source>
</evidence>
<evidence type="ECO:0000256" key="7">
    <source>
        <dbReference type="ARBA" id="ARBA00022989"/>
    </source>
</evidence>
<feature type="domain" description="General secretion pathway GspH" evidence="11">
    <location>
        <begin position="43"/>
        <end position="149"/>
    </location>
</feature>
<keyword evidence="8" id="KW-0472">Membrane</keyword>
<evidence type="ECO:0000256" key="9">
    <source>
        <dbReference type="ARBA" id="ARBA00025772"/>
    </source>
</evidence>
<dbReference type="GO" id="GO:0005886">
    <property type="term" value="C:plasma membrane"/>
    <property type="evidence" value="ECO:0007669"/>
    <property type="project" value="UniProtKB-SubCell"/>
</dbReference>
<accession>Q5FYU7</accession>
<dbReference type="NCBIfam" id="TIGR02532">
    <property type="entry name" value="IV_pilin_GFxxxE"/>
    <property type="match status" value="1"/>
</dbReference>
<dbReference type="PROSITE" id="PS00409">
    <property type="entry name" value="PROKAR_NTER_METHYL"/>
    <property type="match status" value="1"/>
</dbReference>
<keyword evidence="4" id="KW-0488">Methylation</keyword>
<dbReference type="Gene3D" id="3.55.40.10">
    <property type="entry name" value="minor pseudopilin epsh domain"/>
    <property type="match status" value="1"/>
</dbReference>
<protein>
    <recommendedName>
        <fullName evidence="2">Type II secretion system protein H</fullName>
    </recommendedName>
    <alternativeName>
        <fullName evidence="10">General secretion pathway protein H</fullName>
    </alternativeName>
</protein>
<dbReference type="InterPro" id="IPR002416">
    <property type="entry name" value="T2SS_protein-GspH"/>
</dbReference>
<evidence type="ECO:0000256" key="1">
    <source>
        <dbReference type="ARBA" id="ARBA00004377"/>
    </source>
</evidence>
<comment type="similarity">
    <text evidence="9">Belongs to the GSP H family.</text>
</comment>
<dbReference type="EMBL" id="AY874125">
    <property type="protein sequence ID" value="AAW67549.1"/>
    <property type="molecule type" value="Genomic_DNA"/>
</dbReference>
<gene>
    <name evidence="12" type="primary">xcpU</name>
</gene>
<dbReference type="PRINTS" id="PR00885">
    <property type="entry name" value="BCTERIALGSPH"/>
</dbReference>
<dbReference type="AlphaFoldDB" id="Q5FYU7"/>
<sequence>MQRTRGFTLIELLVVLVLLGVLTSLAVLGSGLASSPARKLADEADRLNSLLRVLLDEAVLDNREYGVRFEAHSYQVLRFDPLKSRWQPLDDKVHALPDWVQLSIEVEDQGVSLPTAKGDKDKSAPKPPQLLLLSSGELTPFTLRLAGARERGAPVLLLGSDGFAEPALPQENPR</sequence>
<dbReference type="InterPro" id="IPR049875">
    <property type="entry name" value="TypeII_GspH"/>
</dbReference>
<dbReference type="InterPro" id="IPR022346">
    <property type="entry name" value="T2SS_GspH"/>
</dbReference>
<comment type="subcellular location">
    <subcellularLocation>
        <location evidence="1">Cell inner membrane</location>
        <topology evidence="1">Single-pass membrane protein</topology>
    </subcellularLocation>
</comment>
<organism evidence="12">
    <name type="scientific">Aquipseudomonas alcaligenes</name>
    <name type="common">Pseudomonas alcaligenes</name>
    <dbReference type="NCBI Taxonomy" id="43263"/>
    <lineage>
        <taxon>Bacteria</taxon>
        <taxon>Pseudomonadati</taxon>
        <taxon>Pseudomonadota</taxon>
        <taxon>Gammaproteobacteria</taxon>
        <taxon>Pseudomonadales</taxon>
        <taxon>Pseudomonadaceae</taxon>
        <taxon>Aquipseudomonas</taxon>
    </lineage>
</organism>
<keyword evidence="6" id="KW-0812">Transmembrane</keyword>
<evidence type="ECO:0000256" key="8">
    <source>
        <dbReference type="ARBA" id="ARBA00023136"/>
    </source>
</evidence>
<dbReference type="SUPFAM" id="SSF54523">
    <property type="entry name" value="Pili subunits"/>
    <property type="match status" value="1"/>
</dbReference>